<keyword evidence="2" id="KW-1133">Transmembrane helix</keyword>
<evidence type="ECO:0000256" key="1">
    <source>
        <dbReference type="SAM" id="MobiDB-lite"/>
    </source>
</evidence>
<keyword evidence="2" id="KW-0812">Transmembrane</keyword>
<feature type="compositionally biased region" description="Basic and acidic residues" evidence="1">
    <location>
        <begin position="1"/>
        <end position="20"/>
    </location>
</feature>
<evidence type="ECO:0000256" key="2">
    <source>
        <dbReference type="SAM" id="Phobius"/>
    </source>
</evidence>
<evidence type="ECO:0000313" key="3">
    <source>
        <dbReference type="EMBL" id="JAC72114.1"/>
    </source>
</evidence>
<dbReference type="EMBL" id="GBEZ01013917">
    <property type="protein sequence ID" value="JAC72114.1"/>
    <property type="molecule type" value="Transcribed_RNA"/>
</dbReference>
<feature type="non-terminal residue" evidence="3">
    <location>
        <position position="92"/>
    </location>
</feature>
<feature type="transmembrane region" description="Helical" evidence="2">
    <location>
        <begin position="62"/>
        <end position="86"/>
    </location>
</feature>
<feature type="region of interest" description="Disordered" evidence="1">
    <location>
        <begin position="1"/>
        <end position="57"/>
    </location>
</feature>
<keyword evidence="2" id="KW-0472">Membrane</keyword>
<reference evidence="3" key="1">
    <citation type="submission" date="2014-05" db="EMBL/GenBank/DDBJ databases">
        <title>The transcriptome of the halophilic microalga Tetraselmis sp. GSL018 isolated from the Great Salt Lake, Utah.</title>
        <authorList>
            <person name="Jinkerson R.E."/>
            <person name="D'Adamo S."/>
            <person name="Posewitz M.C."/>
        </authorList>
    </citation>
    <scope>NUCLEOTIDE SEQUENCE</scope>
    <source>
        <strain evidence="3">GSL018</strain>
    </source>
</reference>
<name>A0A061RN22_9CHLO</name>
<organism evidence="3">
    <name type="scientific">Tetraselmis sp. GSL018</name>
    <dbReference type="NCBI Taxonomy" id="582737"/>
    <lineage>
        <taxon>Eukaryota</taxon>
        <taxon>Viridiplantae</taxon>
        <taxon>Chlorophyta</taxon>
        <taxon>core chlorophytes</taxon>
        <taxon>Chlorodendrophyceae</taxon>
        <taxon>Chlorodendrales</taxon>
        <taxon>Chlorodendraceae</taxon>
        <taxon>Tetraselmis</taxon>
    </lineage>
</organism>
<proteinExistence type="predicted"/>
<protein>
    <submittedName>
        <fullName evidence="3">Uncharacterized protein</fullName>
    </submittedName>
</protein>
<accession>A0A061RN22</accession>
<dbReference type="AlphaFoldDB" id="A0A061RN22"/>
<sequence length="92" mass="10300">MNGREKETDPFIEDLEHAQDGDTVDEPILQETSVPSASCFDTEAEQRSSTRKHFRGPGDKPWFVWLLLGAVFASMPTVPPVLLASWRLQLTA</sequence>
<gene>
    <name evidence="3" type="ORF">TSPGSL018_450</name>
</gene>